<dbReference type="EMBL" id="UGNW01000001">
    <property type="protein sequence ID" value="STX31632.1"/>
    <property type="molecule type" value="Genomic_DNA"/>
</dbReference>
<feature type="binding site" evidence="10">
    <location>
        <position position="81"/>
    </location>
    <ligand>
        <name>Mn(2+)</name>
        <dbReference type="ChEBI" id="CHEBI:29035"/>
        <label>2</label>
    </ligand>
</feature>
<evidence type="ECO:0000313" key="15">
    <source>
        <dbReference type="Proteomes" id="UP000255066"/>
    </source>
</evidence>
<feature type="binding site" evidence="10">
    <location>
        <position position="165"/>
    </location>
    <ligand>
        <name>substrate</name>
    </ligand>
</feature>
<keyword evidence="4 10" id="KW-0441">Lipid A biosynthesis</keyword>
<feature type="binding site" evidence="10">
    <location>
        <position position="196"/>
    </location>
    <ligand>
        <name>substrate</name>
    </ligand>
</feature>
<dbReference type="NCBIfam" id="NF003743">
    <property type="entry name" value="PRK05340.1"/>
    <property type="match status" value="1"/>
</dbReference>
<protein>
    <recommendedName>
        <fullName evidence="10">UDP-2,3-diacylglucosamine hydrolase</fullName>
        <ecNumber evidence="10">3.6.1.54</ecNumber>
    </recommendedName>
    <alternativeName>
        <fullName evidence="10">UDP-2,3-diacylglucosamine diphosphatase</fullName>
    </alternativeName>
</protein>
<evidence type="ECO:0000256" key="5">
    <source>
        <dbReference type="ARBA" id="ARBA00022723"/>
    </source>
</evidence>
<keyword evidence="5 10" id="KW-0479">Metal-binding</keyword>
<dbReference type="GO" id="GO:0030145">
    <property type="term" value="F:manganese ion binding"/>
    <property type="evidence" value="ECO:0007669"/>
    <property type="project" value="UniProtKB-UniRule"/>
</dbReference>
<keyword evidence="7 10" id="KW-0443">Lipid metabolism</keyword>
<dbReference type="PANTHER" id="PTHR34990">
    <property type="entry name" value="UDP-2,3-DIACYLGLUCOSAMINE HYDROLASE-RELATED"/>
    <property type="match status" value="1"/>
</dbReference>
<comment type="catalytic activity">
    <reaction evidence="10">
        <text>UDP-2-N,3-O-bis[(3R)-3-hydroxytetradecanoyl]-alpha-D-glucosamine + H2O = 2-N,3-O-bis[(3R)-3-hydroxytetradecanoyl]-alpha-D-glucosaminyl 1-phosphate + UMP + 2 H(+)</text>
        <dbReference type="Rhea" id="RHEA:25213"/>
        <dbReference type="ChEBI" id="CHEBI:15377"/>
        <dbReference type="ChEBI" id="CHEBI:15378"/>
        <dbReference type="ChEBI" id="CHEBI:57865"/>
        <dbReference type="ChEBI" id="CHEBI:57957"/>
        <dbReference type="ChEBI" id="CHEBI:78847"/>
        <dbReference type="EC" id="3.6.1.54"/>
    </reaction>
</comment>
<keyword evidence="2 10" id="KW-0444">Lipid biosynthesis</keyword>
<reference evidence="12 14" key="1">
    <citation type="submission" date="2015-11" db="EMBL/GenBank/DDBJ databases">
        <title>Genomic analysis of 38 Legionella species identifies large and diverse effector repertoires.</title>
        <authorList>
            <person name="Burstein D."/>
            <person name="Amaro F."/>
            <person name="Zusman T."/>
            <person name="Lifshitz Z."/>
            <person name="Cohen O."/>
            <person name="Gilbert J.A."/>
            <person name="Pupko T."/>
            <person name="Shuman H.A."/>
            <person name="Segal G."/>
        </authorList>
    </citation>
    <scope>NUCLEOTIDE SEQUENCE [LARGE SCALE GENOMIC DNA]</scope>
    <source>
        <strain evidence="12 14">CDC#1407-AL-14</strain>
    </source>
</reference>
<dbReference type="NCBIfam" id="TIGR01854">
    <property type="entry name" value="lipid_A_lpxH"/>
    <property type="match status" value="1"/>
</dbReference>
<gene>
    <name evidence="10 13" type="primary">lpxH</name>
    <name evidence="12" type="ORF">Lbir_2108</name>
    <name evidence="13" type="ORF">NCTC12437_01406</name>
</gene>
<proteinExistence type="inferred from homology"/>
<feature type="binding site" evidence="10">
    <location>
        <position position="162"/>
    </location>
    <ligand>
        <name>substrate</name>
    </ligand>
</feature>
<evidence type="ECO:0000313" key="13">
    <source>
        <dbReference type="EMBL" id="STX31632.1"/>
    </source>
</evidence>
<dbReference type="STRING" id="28083.Lbir_2108"/>
<evidence type="ECO:0000256" key="7">
    <source>
        <dbReference type="ARBA" id="ARBA00023098"/>
    </source>
</evidence>
<dbReference type="Pfam" id="PF00149">
    <property type="entry name" value="Metallophos"/>
    <property type="match status" value="1"/>
</dbReference>
<dbReference type="CDD" id="cd07398">
    <property type="entry name" value="MPP_YbbF-LpxH"/>
    <property type="match status" value="1"/>
</dbReference>
<reference evidence="13 15" key="2">
    <citation type="submission" date="2018-06" db="EMBL/GenBank/DDBJ databases">
        <authorList>
            <consortium name="Pathogen Informatics"/>
            <person name="Doyle S."/>
        </authorList>
    </citation>
    <scope>NUCLEOTIDE SEQUENCE [LARGE SCALE GENOMIC DNA]</scope>
    <source>
        <strain evidence="13 15">NCTC12437</strain>
    </source>
</reference>
<keyword evidence="3 10" id="KW-0997">Cell inner membrane</keyword>
<evidence type="ECO:0000313" key="12">
    <source>
        <dbReference type="EMBL" id="KTC69369.1"/>
    </source>
</evidence>
<keyword evidence="1 10" id="KW-1003">Cell membrane</keyword>
<name>A0A378IA01_9GAMM</name>
<keyword evidence="8 10" id="KW-0472">Membrane</keyword>
<dbReference type="UniPathway" id="UPA00359">
    <property type="reaction ID" value="UER00480"/>
</dbReference>
<dbReference type="Gene3D" id="3.60.21.10">
    <property type="match status" value="1"/>
</dbReference>
<sequence length="244" mass="28082">MLEAVFISDLHLHPDEKGITRRFEAFLAWISTNPSRKLFILGDFFHAWAGDDSLDSWSEGIAESLAKLTALGIDTFYMHGNRDFLIGSKFIKKAGLKLLPDPAIIELDGQRILLSHGDRYCTLDKAHQRFRRLTRNRLFNILFLSLPLSFRNRMVESVRQQSQSNRSLSYDVMDVVAETCIKEMQAYHAPVLIHGHTHKPATSEYRVSESSVLLRYVLSDWDNTPKFLCFDEKRGLEYVDLKSS</sequence>
<evidence type="ECO:0000259" key="11">
    <source>
        <dbReference type="Pfam" id="PF00149"/>
    </source>
</evidence>
<feature type="binding site" evidence="10">
    <location>
        <position position="124"/>
    </location>
    <ligand>
        <name>substrate</name>
    </ligand>
</feature>
<dbReference type="SUPFAM" id="SSF56300">
    <property type="entry name" value="Metallo-dependent phosphatases"/>
    <property type="match status" value="1"/>
</dbReference>
<dbReference type="GO" id="GO:0019897">
    <property type="term" value="C:extrinsic component of plasma membrane"/>
    <property type="evidence" value="ECO:0007669"/>
    <property type="project" value="UniProtKB-UniRule"/>
</dbReference>
<evidence type="ECO:0000256" key="6">
    <source>
        <dbReference type="ARBA" id="ARBA00022801"/>
    </source>
</evidence>
<dbReference type="GO" id="GO:0009245">
    <property type="term" value="P:lipid A biosynthetic process"/>
    <property type="evidence" value="ECO:0007669"/>
    <property type="project" value="UniProtKB-UniRule"/>
</dbReference>
<evidence type="ECO:0000256" key="9">
    <source>
        <dbReference type="ARBA" id="ARBA00023211"/>
    </source>
</evidence>
<accession>A0A378IA01</accession>
<dbReference type="GO" id="GO:0005737">
    <property type="term" value="C:cytoplasm"/>
    <property type="evidence" value="ECO:0007669"/>
    <property type="project" value="InterPro"/>
</dbReference>
<feature type="binding site" evidence="10">
    <location>
        <position position="43"/>
    </location>
    <ligand>
        <name>Mn(2+)</name>
        <dbReference type="ChEBI" id="CHEBI:29035"/>
        <label>2</label>
    </ligand>
</feature>
<dbReference type="AlphaFoldDB" id="A0A378IA01"/>
<comment type="caution">
    <text evidence="10">Lacks conserved residue(s) required for the propagation of feature annotation.</text>
</comment>
<dbReference type="InterPro" id="IPR043461">
    <property type="entry name" value="LpxH-like"/>
</dbReference>
<dbReference type="GO" id="GO:0008758">
    <property type="term" value="F:UDP-2,3-diacylglucosamine hydrolase activity"/>
    <property type="evidence" value="ECO:0007669"/>
    <property type="project" value="UniProtKB-UniRule"/>
</dbReference>
<dbReference type="PANTHER" id="PTHR34990:SF1">
    <property type="entry name" value="UDP-2,3-DIACYLGLUCOSAMINE HYDROLASE"/>
    <property type="match status" value="1"/>
</dbReference>
<evidence type="ECO:0000256" key="4">
    <source>
        <dbReference type="ARBA" id="ARBA00022556"/>
    </source>
</evidence>
<dbReference type="Proteomes" id="UP000054735">
    <property type="component" value="Unassembled WGS sequence"/>
</dbReference>
<evidence type="ECO:0000256" key="1">
    <source>
        <dbReference type="ARBA" id="ARBA00022475"/>
    </source>
</evidence>
<dbReference type="InterPro" id="IPR010138">
    <property type="entry name" value="UDP-diacylglucosamine_Hdrlase"/>
</dbReference>
<feature type="binding site" evidence="10">
    <location>
        <begin position="81"/>
        <end position="82"/>
    </location>
    <ligand>
        <name>substrate</name>
    </ligand>
</feature>
<feature type="binding site" evidence="10">
    <location>
        <position position="43"/>
    </location>
    <ligand>
        <name>Mn(2+)</name>
        <dbReference type="ChEBI" id="CHEBI:29035"/>
        <label>1</label>
    </ligand>
</feature>
<feature type="domain" description="Calcineurin-like phosphoesterase" evidence="11">
    <location>
        <begin position="5"/>
        <end position="200"/>
    </location>
</feature>
<comment type="cofactor">
    <cofactor evidence="10">
        <name>Mn(2+)</name>
        <dbReference type="ChEBI" id="CHEBI:29035"/>
    </cofactor>
    <text evidence="10">Binds 2 Mn(2+) ions per subunit in a binuclear metal center.</text>
</comment>
<evidence type="ECO:0000313" key="14">
    <source>
        <dbReference type="Proteomes" id="UP000054735"/>
    </source>
</evidence>
<evidence type="ECO:0000256" key="8">
    <source>
        <dbReference type="ARBA" id="ARBA00023136"/>
    </source>
</evidence>
<dbReference type="RefSeq" id="WP_058524118.1">
    <property type="nucleotide sequence ID" value="NZ_CAAAHV010000018.1"/>
</dbReference>
<feature type="binding site" evidence="10">
    <location>
        <position position="116"/>
    </location>
    <ligand>
        <name>Mn(2+)</name>
        <dbReference type="ChEBI" id="CHEBI:29035"/>
        <label>2</label>
    </ligand>
</feature>
<feature type="binding site" evidence="10">
    <location>
        <position position="198"/>
    </location>
    <ligand>
        <name>Mn(2+)</name>
        <dbReference type="ChEBI" id="CHEBI:29035"/>
        <label>1</label>
    </ligand>
</feature>
<dbReference type="InterPro" id="IPR004843">
    <property type="entry name" value="Calcineurin-like_PHP"/>
</dbReference>
<dbReference type="EMBL" id="LNXT01000040">
    <property type="protein sequence ID" value="KTC69369.1"/>
    <property type="molecule type" value="Genomic_DNA"/>
</dbReference>
<organism evidence="13 15">
    <name type="scientific">Legionella birminghamensis</name>
    <dbReference type="NCBI Taxonomy" id="28083"/>
    <lineage>
        <taxon>Bacteria</taxon>
        <taxon>Pseudomonadati</taxon>
        <taxon>Pseudomonadota</taxon>
        <taxon>Gammaproteobacteria</taxon>
        <taxon>Legionellales</taxon>
        <taxon>Legionellaceae</taxon>
        <taxon>Legionella</taxon>
    </lineage>
</organism>
<comment type="pathway">
    <text evidence="10">Glycolipid biosynthesis; lipid IV(A) biosynthesis; lipid IV(A) from (3R)-3-hydroxytetradecanoyl-[acyl-carrier-protein] and UDP-N-acetyl-alpha-D-glucosamine: step 4/6.</text>
</comment>
<dbReference type="OrthoDB" id="9783283at2"/>
<keyword evidence="9 10" id="KW-0464">Manganese</keyword>
<comment type="similarity">
    <text evidence="10">Belongs to the LpxH family.</text>
</comment>
<comment type="function">
    <text evidence="10">Hydrolyzes the pyrophosphate bond of UDP-2,3-diacylglucosamine to yield 2,3-diacylglucosamine 1-phosphate (lipid X) and UMP by catalyzing the attack of water at the alpha-P atom. Involved in the biosynthesis of lipid A, a phosphorylated glycolipid that anchors the lipopolysaccharide to the outer membrane of the cell.</text>
</comment>
<evidence type="ECO:0000256" key="3">
    <source>
        <dbReference type="ARBA" id="ARBA00022519"/>
    </source>
</evidence>
<evidence type="ECO:0000256" key="10">
    <source>
        <dbReference type="HAMAP-Rule" id="MF_00575"/>
    </source>
</evidence>
<dbReference type="InterPro" id="IPR029052">
    <property type="entry name" value="Metallo-depent_PP-like"/>
</dbReference>
<feature type="binding site" evidence="10">
    <location>
        <position position="9"/>
    </location>
    <ligand>
        <name>Mn(2+)</name>
        <dbReference type="ChEBI" id="CHEBI:29035"/>
        <label>1</label>
    </ligand>
</feature>
<dbReference type="EC" id="3.6.1.54" evidence="10"/>
<dbReference type="HAMAP" id="MF_00575">
    <property type="entry name" value="LpxH"/>
    <property type="match status" value="1"/>
</dbReference>
<keyword evidence="14" id="KW-1185">Reference proteome</keyword>
<feature type="binding site" evidence="10">
    <location>
        <position position="11"/>
    </location>
    <ligand>
        <name>Mn(2+)</name>
        <dbReference type="ChEBI" id="CHEBI:29035"/>
        <label>1</label>
    </ligand>
</feature>
<keyword evidence="6 10" id="KW-0378">Hydrolase</keyword>
<feature type="binding site" evidence="10">
    <location>
        <position position="196"/>
    </location>
    <ligand>
        <name>Mn(2+)</name>
        <dbReference type="ChEBI" id="CHEBI:29035"/>
        <label>2</label>
    </ligand>
</feature>
<comment type="subcellular location">
    <subcellularLocation>
        <location evidence="10">Cell inner membrane</location>
        <topology evidence="10">Peripheral membrane protein</topology>
        <orientation evidence="10">Cytoplasmic side</orientation>
    </subcellularLocation>
</comment>
<dbReference type="Proteomes" id="UP000255066">
    <property type="component" value="Unassembled WGS sequence"/>
</dbReference>
<evidence type="ECO:0000256" key="2">
    <source>
        <dbReference type="ARBA" id="ARBA00022516"/>
    </source>
</evidence>